<feature type="domain" description="SusE outer membrane protein" evidence="2">
    <location>
        <begin position="30"/>
        <end position="130"/>
    </location>
</feature>
<gene>
    <name evidence="3" type="ORF">B5G41_02395</name>
</gene>
<dbReference type="RefSeq" id="WP_087401120.1">
    <property type="nucleotide sequence ID" value="NZ_NFHB01000001.1"/>
</dbReference>
<dbReference type="eggNOG" id="ENOG502Z8N4">
    <property type="taxonomic scope" value="Bacteria"/>
</dbReference>
<protein>
    <recommendedName>
        <fullName evidence="2">SusE outer membrane protein domain-containing protein</fullName>
    </recommendedName>
</protein>
<dbReference type="PROSITE" id="PS51257">
    <property type="entry name" value="PROKAR_LIPOPROTEIN"/>
    <property type="match status" value="1"/>
</dbReference>
<dbReference type="EMBL" id="NFHB01000001">
    <property type="protein sequence ID" value="OUN05156.1"/>
    <property type="molecule type" value="Genomic_DNA"/>
</dbReference>
<comment type="caution">
    <text evidence="3">The sequence shown here is derived from an EMBL/GenBank/DDBJ whole genome shotgun (WGS) entry which is preliminary data.</text>
</comment>
<accession>A0A1Y3QZS9</accession>
<evidence type="ECO:0000259" key="2">
    <source>
        <dbReference type="Pfam" id="PF14292"/>
    </source>
</evidence>
<evidence type="ECO:0000313" key="4">
    <source>
        <dbReference type="Proteomes" id="UP000195772"/>
    </source>
</evidence>
<feature type="chain" id="PRO_5012124485" description="SusE outer membrane protein domain-containing protein" evidence="1">
    <location>
        <begin position="23"/>
        <end position="637"/>
    </location>
</feature>
<sequence>MKKIIMMLVAGAAMACGLAACSDDDTTPSGNITPADQLYLPRNNATIMLETGNITHFEWAVSKASKNGYITYELLFDKVGGDFSQPLYVLTSDNNGYEPSAKVASSTLNTVATLAGADLGETATVKWTVRAWCGLNSEIYGSEAGVRTVSLTRINSVDPMPSEIKISGGITEGQKELTLFAASVIHTAKGKYTDQREAGAYEIFTKLTAGELIITDDLNRNFRLAEKNRMELIKDNEATTAVTVEHDGIYWLYVNFSNMTYKFKEISKVELFISSPGNKAELTYEGNGVWGIMDYAWNVKEGGNTDSRHKFICTYADGSSEFWGHFEDDCRDSEKSEAEKNPLFYNIFRHTFSNQWDNTWKVNEKEREGYGKKVSFWVHMNNTDDDLFLLERSLGVPLAVNMQGSATENQEAIALNKALPVLVAKGSDDLNVGREASIFECFTQLSSGDFSITDDKGRYYKLDASNMTFAIAENPVTNTVSKAGIYWVALDFNAMTYKMREIEKVELWNKPWFGNKLSETVEMSYEGKGEWSISDYEWYVTDGSNKDTRYYFICTYVDGFKERWAYYSDDCRGPQNSNPGNYPNFYNIYRFDHSKLGEWDDSWKTLNDSEGLGKKATFHIYMNNTYATDYKHTRSFK</sequence>
<feature type="signal peptide" evidence="1">
    <location>
        <begin position="1"/>
        <end position="22"/>
    </location>
</feature>
<name>A0A1Y3QZS9_9BACT</name>
<proteinExistence type="predicted"/>
<reference evidence="4" key="1">
    <citation type="submission" date="2017-04" db="EMBL/GenBank/DDBJ databases">
        <title>Function of individual gut microbiota members based on whole genome sequencing of pure cultures obtained from chicken caecum.</title>
        <authorList>
            <person name="Medvecky M."/>
            <person name="Cejkova D."/>
            <person name="Polansky O."/>
            <person name="Karasova D."/>
            <person name="Kubasova T."/>
            <person name="Cizek A."/>
            <person name="Rychlik I."/>
        </authorList>
    </citation>
    <scope>NUCLEOTIDE SEQUENCE [LARGE SCALE GENOMIC DNA]</scope>
    <source>
        <strain evidence="4">An90</strain>
    </source>
</reference>
<organism evidence="3 4">
    <name type="scientific">Alistipes onderdonkii</name>
    <dbReference type="NCBI Taxonomy" id="328813"/>
    <lineage>
        <taxon>Bacteria</taxon>
        <taxon>Pseudomonadati</taxon>
        <taxon>Bacteroidota</taxon>
        <taxon>Bacteroidia</taxon>
        <taxon>Bacteroidales</taxon>
        <taxon>Rikenellaceae</taxon>
        <taxon>Alistipes</taxon>
    </lineage>
</organism>
<dbReference type="AlphaFoldDB" id="A0A1Y3QZS9"/>
<evidence type="ECO:0000256" key="1">
    <source>
        <dbReference type="SAM" id="SignalP"/>
    </source>
</evidence>
<keyword evidence="1" id="KW-0732">Signal</keyword>
<evidence type="ECO:0000313" key="3">
    <source>
        <dbReference type="EMBL" id="OUN05156.1"/>
    </source>
</evidence>
<dbReference type="Pfam" id="PF14292">
    <property type="entry name" value="SusE"/>
    <property type="match status" value="1"/>
</dbReference>
<dbReference type="InterPro" id="IPR025970">
    <property type="entry name" value="SusE"/>
</dbReference>
<dbReference type="Proteomes" id="UP000195772">
    <property type="component" value="Unassembled WGS sequence"/>
</dbReference>
<dbReference type="OrthoDB" id="975117at2"/>